<gene>
    <name evidence="2" type="ORF">TCLT_LOCUS3447</name>
</gene>
<organism evidence="4">
    <name type="scientific">Thelazia callipaeda</name>
    <name type="common">Oriental eyeworm</name>
    <name type="synonym">Parasitic nematode</name>
    <dbReference type="NCBI Taxonomy" id="103827"/>
    <lineage>
        <taxon>Eukaryota</taxon>
        <taxon>Metazoa</taxon>
        <taxon>Ecdysozoa</taxon>
        <taxon>Nematoda</taxon>
        <taxon>Chromadorea</taxon>
        <taxon>Rhabditida</taxon>
        <taxon>Spirurina</taxon>
        <taxon>Spiruromorpha</taxon>
        <taxon>Thelazioidea</taxon>
        <taxon>Thelaziidae</taxon>
        <taxon>Thelazia</taxon>
    </lineage>
</organism>
<evidence type="ECO:0000313" key="4">
    <source>
        <dbReference type="WBParaSite" id="TCLT_0000345401-mRNA-1"/>
    </source>
</evidence>
<keyword evidence="3" id="KW-1185">Reference proteome</keyword>
<dbReference type="EMBL" id="UYYF01001499">
    <property type="protein sequence ID" value="VDM99921.1"/>
    <property type="molecule type" value="Genomic_DNA"/>
</dbReference>
<evidence type="ECO:0000256" key="1">
    <source>
        <dbReference type="SAM" id="MobiDB-lite"/>
    </source>
</evidence>
<evidence type="ECO:0000313" key="2">
    <source>
        <dbReference type="EMBL" id="VDM99921.1"/>
    </source>
</evidence>
<dbReference type="AlphaFoldDB" id="A0A0N5CT96"/>
<feature type="region of interest" description="Disordered" evidence="1">
    <location>
        <begin position="1"/>
        <end position="37"/>
    </location>
</feature>
<accession>A0A0N5CT96</accession>
<sequence>RRRRGSYVTRIDPSPARRHVPSFEASNPENFPGLEKELRAPPIDPYVVRDGLIRYCHRCRLHIELPTDCSIPIAQALMKAHQTERCPCGDKRVLRERAEKRKYLRTLGRDDAQLYFPPGFAIDEEKRPRRRCRRR</sequence>
<dbReference type="WBParaSite" id="TCLT_0000345401-mRNA-1">
    <property type="protein sequence ID" value="TCLT_0000345401-mRNA-1"/>
    <property type="gene ID" value="TCLT_0000345401"/>
</dbReference>
<proteinExistence type="predicted"/>
<protein>
    <submittedName>
        <fullName evidence="2 4">Uncharacterized protein</fullName>
    </submittedName>
</protein>
<dbReference type="Proteomes" id="UP000276776">
    <property type="component" value="Unassembled WGS sequence"/>
</dbReference>
<name>A0A0N5CT96_THECL</name>
<evidence type="ECO:0000313" key="3">
    <source>
        <dbReference type="Proteomes" id="UP000276776"/>
    </source>
</evidence>
<reference evidence="4" key="1">
    <citation type="submission" date="2017-02" db="UniProtKB">
        <authorList>
            <consortium name="WormBaseParasite"/>
        </authorList>
    </citation>
    <scope>IDENTIFICATION</scope>
</reference>
<reference evidence="2 3" key="2">
    <citation type="submission" date="2018-11" db="EMBL/GenBank/DDBJ databases">
        <authorList>
            <consortium name="Pathogen Informatics"/>
        </authorList>
    </citation>
    <scope>NUCLEOTIDE SEQUENCE [LARGE SCALE GENOMIC DNA]</scope>
</reference>